<gene>
    <name evidence="1" type="ORF">Anas_12196</name>
</gene>
<reference evidence="1 2" key="1">
    <citation type="journal article" date="2019" name="PLoS Biol.">
        <title>Sex chromosomes control vertical transmission of feminizing Wolbachia symbionts in an isopod.</title>
        <authorList>
            <person name="Becking T."/>
            <person name="Chebbi M.A."/>
            <person name="Giraud I."/>
            <person name="Moumen B."/>
            <person name="Laverre T."/>
            <person name="Caubet Y."/>
            <person name="Peccoud J."/>
            <person name="Gilbert C."/>
            <person name="Cordaux R."/>
        </authorList>
    </citation>
    <scope>NUCLEOTIDE SEQUENCE [LARGE SCALE GENOMIC DNA]</scope>
    <source>
        <strain evidence="1">ANa2</strain>
        <tissue evidence="1">Whole body excluding digestive tract and cuticle</tissue>
    </source>
</reference>
<dbReference type="Proteomes" id="UP000326759">
    <property type="component" value="Unassembled WGS sequence"/>
</dbReference>
<organism evidence="1 2">
    <name type="scientific">Armadillidium nasatum</name>
    <dbReference type="NCBI Taxonomy" id="96803"/>
    <lineage>
        <taxon>Eukaryota</taxon>
        <taxon>Metazoa</taxon>
        <taxon>Ecdysozoa</taxon>
        <taxon>Arthropoda</taxon>
        <taxon>Crustacea</taxon>
        <taxon>Multicrustacea</taxon>
        <taxon>Malacostraca</taxon>
        <taxon>Eumalacostraca</taxon>
        <taxon>Peracarida</taxon>
        <taxon>Isopoda</taxon>
        <taxon>Oniscidea</taxon>
        <taxon>Crinocheta</taxon>
        <taxon>Armadillidiidae</taxon>
        <taxon>Armadillidium</taxon>
    </lineage>
</organism>
<name>A0A5N5TAR0_9CRUS</name>
<protein>
    <submittedName>
        <fullName evidence="1">Uncharacterized protein</fullName>
    </submittedName>
</protein>
<keyword evidence="2" id="KW-1185">Reference proteome</keyword>
<sequence>MFKLGSAVICVVYAQEKNSPLRPPVCEKAFDVCERKLFLRMHCRGCGRGLQRNNT</sequence>
<accession>A0A5N5TAR0</accession>
<evidence type="ECO:0000313" key="2">
    <source>
        <dbReference type="Proteomes" id="UP000326759"/>
    </source>
</evidence>
<dbReference type="EMBL" id="SEYY01008715">
    <property type="protein sequence ID" value="KAB7502050.1"/>
    <property type="molecule type" value="Genomic_DNA"/>
</dbReference>
<dbReference type="AlphaFoldDB" id="A0A5N5TAR0"/>
<proteinExistence type="predicted"/>
<evidence type="ECO:0000313" key="1">
    <source>
        <dbReference type="EMBL" id="KAB7502050.1"/>
    </source>
</evidence>
<comment type="caution">
    <text evidence="1">The sequence shown here is derived from an EMBL/GenBank/DDBJ whole genome shotgun (WGS) entry which is preliminary data.</text>
</comment>